<evidence type="ECO:0000256" key="14">
    <source>
        <dbReference type="HAMAP-Rule" id="MF_00154"/>
    </source>
</evidence>
<dbReference type="AlphaFoldDB" id="A0A5E4PKS4"/>
<evidence type="ECO:0000313" key="16">
    <source>
        <dbReference type="Proteomes" id="UP000324194"/>
    </source>
</evidence>
<evidence type="ECO:0000256" key="11">
    <source>
        <dbReference type="ARBA" id="ARBA00040810"/>
    </source>
</evidence>
<evidence type="ECO:0000256" key="6">
    <source>
        <dbReference type="ARBA" id="ARBA00022692"/>
    </source>
</evidence>
<name>A0A5E4PKS4_9COXI</name>
<dbReference type="UniPathway" id="UPA00834">
    <property type="reaction ID" value="UER00712"/>
</dbReference>
<evidence type="ECO:0000313" key="15">
    <source>
        <dbReference type="EMBL" id="VVC76806.1"/>
    </source>
</evidence>
<dbReference type="PROSITE" id="PS00943">
    <property type="entry name" value="UBIA"/>
    <property type="match status" value="1"/>
</dbReference>
<comment type="similarity">
    <text evidence="14">Belongs to the UbiA prenyltransferase family. Protoheme IX farnesyltransferase subfamily.</text>
</comment>
<evidence type="ECO:0000256" key="12">
    <source>
        <dbReference type="ARBA" id="ARBA00042475"/>
    </source>
</evidence>
<evidence type="ECO:0000256" key="10">
    <source>
        <dbReference type="ARBA" id="ARBA00030253"/>
    </source>
</evidence>
<feature type="transmembrane region" description="Helical" evidence="14">
    <location>
        <begin position="111"/>
        <end position="130"/>
    </location>
</feature>
<dbReference type="EC" id="2.5.1.141" evidence="3 14"/>
<keyword evidence="4 14" id="KW-1003">Cell membrane</keyword>
<keyword evidence="9 14" id="KW-0472">Membrane</keyword>
<keyword evidence="8 14" id="KW-0350">Heme biosynthesis</keyword>
<dbReference type="RefSeq" id="WP_148340096.1">
    <property type="nucleotide sequence ID" value="NZ_LR699119.1"/>
</dbReference>
<dbReference type="InterPro" id="IPR044878">
    <property type="entry name" value="UbiA_sf"/>
</dbReference>
<evidence type="ECO:0000256" key="2">
    <source>
        <dbReference type="ARBA" id="ARBA00004919"/>
    </source>
</evidence>
<feature type="transmembrane region" description="Helical" evidence="14">
    <location>
        <begin position="234"/>
        <end position="251"/>
    </location>
</feature>
<evidence type="ECO:0000256" key="13">
    <source>
        <dbReference type="ARBA" id="ARBA00047690"/>
    </source>
</evidence>
<gene>
    <name evidence="14 15" type="primary">cyoE</name>
    <name evidence="15" type="ORF">AQUSIP_21330</name>
</gene>
<comment type="miscellaneous">
    <text evidence="14">Carbon 2 of the heme B porphyrin ring is defined according to the Fischer nomenclature.</text>
</comment>
<dbReference type="CDD" id="cd13957">
    <property type="entry name" value="PT_UbiA_Cox10"/>
    <property type="match status" value="1"/>
</dbReference>
<evidence type="ECO:0000256" key="3">
    <source>
        <dbReference type="ARBA" id="ARBA00012292"/>
    </source>
</evidence>
<comment type="subcellular location">
    <subcellularLocation>
        <location evidence="1 14">Cell membrane</location>
        <topology evidence="1 14">Multi-pass membrane protein</topology>
    </subcellularLocation>
</comment>
<dbReference type="PANTHER" id="PTHR43448">
    <property type="entry name" value="PROTOHEME IX FARNESYLTRANSFERASE, MITOCHONDRIAL"/>
    <property type="match status" value="1"/>
</dbReference>
<keyword evidence="6 14" id="KW-0812">Transmembrane</keyword>
<dbReference type="EMBL" id="LR699119">
    <property type="protein sequence ID" value="VVC76806.1"/>
    <property type="molecule type" value="Genomic_DNA"/>
</dbReference>
<feature type="transmembrane region" description="Helical" evidence="14">
    <location>
        <begin position="38"/>
        <end position="62"/>
    </location>
</feature>
<keyword evidence="5 14" id="KW-0808">Transferase</keyword>
<evidence type="ECO:0000256" key="9">
    <source>
        <dbReference type="ARBA" id="ARBA00023136"/>
    </source>
</evidence>
<feature type="transmembrane region" description="Helical" evidence="14">
    <location>
        <begin position="137"/>
        <end position="158"/>
    </location>
</feature>
<dbReference type="GO" id="GO:0008495">
    <property type="term" value="F:protoheme IX farnesyltransferase activity"/>
    <property type="evidence" value="ECO:0007669"/>
    <property type="project" value="UniProtKB-UniRule"/>
</dbReference>
<dbReference type="Proteomes" id="UP000324194">
    <property type="component" value="Chromosome 1"/>
</dbReference>
<dbReference type="InterPro" id="IPR000537">
    <property type="entry name" value="UbiA_prenyltransferase"/>
</dbReference>
<dbReference type="HAMAP" id="MF_00154">
    <property type="entry name" value="CyoE_CtaB"/>
    <property type="match status" value="1"/>
</dbReference>
<evidence type="ECO:0000256" key="7">
    <source>
        <dbReference type="ARBA" id="ARBA00022989"/>
    </source>
</evidence>
<keyword evidence="7 14" id="KW-1133">Transmembrane helix</keyword>
<dbReference type="GO" id="GO:0005886">
    <property type="term" value="C:plasma membrane"/>
    <property type="evidence" value="ECO:0007669"/>
    <property type="project" value="UniProtKB-SubCell"/>
</dbReference>
<dbReference type="InterPro" id="IPR030470">
    <property type="entry name" value="UbiA_prenylTrfase_CS"/>
</dbReference>
<evidence type="ECO:0000256" key="5">
    <source>
        <dbReference type="ARBA" id="ARBA00022679"/>
    </source>
</evidence>
<dbReference type="KEGG" id="asip:AQUSIP_21330"/>
<feature type="transmembrane region" description="Helical" evidence="14">
    <location>
        <begin position="271"/>
        <end position="289"/>
    </location>
</feature>
<dbReference type="OrthoDB" id="9814417at2"/>
<reference evidence="15 16" key="1">
    <citation type="submission" date="2019-08" db="EMBL/GenBank/DDBJ databases">
        <authorList>
            <person name="Guy L."/>
        </authorList>
    </citation>
    <scope>NUCLEOTIDE SEQUENCE [LARGE SCALE GENOMIC DNA]</scope>
    <source>
        <strain evidence="15 16">SGT-108</strain>
    </source>
</reference>
<sequence>MTAGFRDYLILCKPRVVLLMLLTAWAGMYLGASNPIPWWLWLNATAGIALMSGSAATLNHIIDHRIDALMDRTKHRPLASGKLTIQAAWQFAALQGVGGFCILYFGVNALTAILTLLAAIGYSAVYSIYLKRATSQNIVIGGLSGAMPPLLGWTAVTGKLDPQAWLLVLIIFTWTPAHFWALCLHRYHEYKKTSIPMLPITHGISFTKLNIVLYSLLTIACSLLPFAIGMSGQLYLICVLLLDAGLIGYALKLQFAANDQGIALKTFQYSLVYLTGLFLVILLDHHLLVN</sequence>
<organism evidence="15 16">
    <name type="scientific">Aquicella siphonis</name>
    <dbReference type="NCBI Taxonomy" id="254247"/>
    <lineage>
        <taxon>Bacteria</taxon>
        <taxon>Pseudomonadati</taxon>
        <taxon>Pseudomonadota</taxon>
        <taxon>Gammaproteobacteria</taxon>
        <taxon>Legionellales</taxon>
        <taxon>Coxiellaceae</taxon>
        <taxon>Aquicella</taxon>
    </lineage>
</organism>
<comment type="function">
    <text evidence="14">Converts heme B (protoheme IX) to heme O by substitution of the vinyl group on carbon 2 of heme B porphyrin ring with a hydroxyethyl farnesyl side group.</text>
</comment>
<comment type="catalytic activity">
    <reaction evidence="13 14">
        <text>heme b + (2E,6E)-farnesyl diphosphate + H2O = Fe(II)-heme o + diphosphate</text>
        <dbReference type="Rhea" id="RHEA:28070"/>
        <dbReference type="ChEBI" id="CHEBI:15377"/>
        <dbReference type="ChEBI" id="CHEBI:33019"/>
        <dbReference type="ChEBI" id="CHEBI:60344"/>
        <dbReference type="ChEBI" id="CHEBI:60530"/>
        <dbReference type="ChEBI" id="CHEBI:175763"/>
        <dbReference type="EC" id="2.5.1.141"/>
    </reaction>
</comment>
<dbReference type="Pfam" id="PF01040">
    <property type="entry name" value="UbiA"/>
    <property type="match status" value="1"/>
</dbReference>
<evidence type="ECO:0000256" key="1">
    <source>
        <dbReference type="ARBA" id="ARBA00004651"/>
    </source>
</evidence>
<dbReference type="PANTHER" id="PTHR43448:SF7">
    <property type="entry name" value="4-HYDROXYBENZOATE SOLANESYLTRANSFERASE"/>
    <property type="match status" value="1"/>
</dbReference>
<protein>
    <recommendedName>
        <fullName evidence="11 14">Protoheme IX farnesyltransferase</fullName>
        <ecNumber evidence="3 14">2.5.1.141</ecNumber>
    </recommendedName>
    <alternativeName>
        <fullName evidence="12 14">Heme B farnesyltransferase</fullName>
    </alternativeName>
    <alternativeName>
        <fullName evidence="10 14">Heme O synthase</fullName>
    </alternativeName>
</protein>
<evidence type="ECO:0000256" key="4">
    <source>
        <dbReference type="ARBA" id="ARBA00022475"/>
    </source>
</evidence>
<accession>A0A5E4PKS4</accession>
<feature type="transmembrane region" description="Helical" evidence="14">
    <location>
        <begin position="164"/>
        <end position="185"/>
    </location>
</feature>
<dbReference type="Gene3D" id="1.10.357.140">
    <property type="entry name" value="UbiA prenyltransferase"/>
    <property type="match status" value="1"/>
</dbReference>
<evidence type="ECO:0000256" key="8">
    <source>
        <dbReference type="ARBA" id="ARBA00023133"/>
    </source>
</evidence>
<dbReference type="GO" id="GO:0048034">
    <property type="term" value="P:heme O biosynthetic process"/>
    <property type="evidence" value="ECO:0007669"/>
    <property type="project" value="UniProtKB-UniRule"/>
</dbReference>
<dbReference type="InterPro" id="IPR006369">
    <property type="entry name" value="Protohaem_IX_farnesylTrfase"/>
</dbReference>
<dbReference type="NCBIfam" id="TIGR01473">
    <property type="entry name" value="cyoE_ctaB"/>
    <property type="match status" value="1"/>
</dbReference>
<feature type="transmembrane region" description="Helical" evidence="14">
    <location>
        <begin position="16"/>
        <end position="32"/>
    </location>
</feature>
<feature type="transmembrane region" description="Helical" evidence="14">
    <location>
        <begin position="206"/>
        <end position="228"/>
    </location>
</feature>
<comment type="pathway">
    <text evidence="2 14">Porphyrin-containing compound metabolism; heme O biosynthesis; heme O from protoheme: step 1/1.</text>
</comment>
<dbReference type="NCBIfam" id="NF003349">
    <property type="entry name" value="PRK04375.1-2"/>
    <property type="match status" value="1"/>
</dbReference>
<keyword evidence="16" id="KW-1185">Reference proteome</keyword>
<proteinExistence type="inferred from homology"/>